<dbReference type="EMBL" id="JAGBKN010000014">
    <property type="protein sequence ID" value="MBO1517208.1"/>
    <property type="molecule type" value="Genomic_DNA"/>
</dbReference>
<dbReference type="AlphaFoldDB" id="A0AAW4IP06"/>
<dbReference type="RefSeq" id="WP_207969727.1">
    <property type="nucleotide sequence ID" value="NZ_JAGBKN010000014.1"/>
</dbReference>
<comment type="caution">
    <text evidence="1">The sequence shown here is derived from an EMBL/GenBank/DDBJ whole genome shotgun (WGS) entry which is preliminary data.</text>
</comment>
<name>A0AAW4IP06_9GAMM</name>
<evidence type="ECO:0008006" key="3">
    <source>
        <dbReference type="Google" id="ProtNLM"/>
    </source>
</evidence>
<dbReference type="Proteomes" id="UP000664161">
    <property type="component" value="Unassembled WGS sequence"/>
</dbReference>
<protein>
    <recommendedName>
        <fullName evidence="3">Lipoprotein</fullName>
    </recommendedName>
</protein>
<sequence>MKQVLHKNFEIQLVLALTVFTTSCANTDLMHTTAIDTVLEETALVKAKPIAIEKSNINFDSHPIAKRYRTVISGEYAKQDVNFANHYVVITWGCGSGCVSGAMVDSRNGTVYPLPEDKEWGGNGTYVTFEQESNILTSVWVIPTPTGDTEETQKYWKWDEQSKVFAHISALPTYLESK</sequence>
<organism evidence="1 2">
    <name type="scientific">Psychrobacter halodurans</name>
    <dbReference type="NCBI Taxonomy" id="2818439"/>
    <lineage>
        <taxon>Bacteria</taxon>
        <taxon>Pseudomonadati</taxon>
        <taxon>Pseudomonadota</taxon>
        <taxon>Gammaproteobacteria</taxon>
        <taxon>Moraxellales</taxon>
        <taxon>Moraxellaceae</taxon>
        <taxon>Psychrobacter</taxon>
    </lineage>
</organism>
<keyword evidence="2" id="KW-1185">Reference proteome</keyword>
<evidence type="ECO:0000313" key="1">
    <source>
        <dbReference type="EMBL" id="MBO1517208.1"/>
    </source>
</evidence>
<gene>
    <name evidence="1" type="ORF">J3491_07665</name>
</gene>
<dbReference type="PROSITE" id="PS51257">
    <property type="entry name" value="PROKAR_LIPOPROTEIN"/>
    <property type="match status" value="1"/>
</dbReference>
<evidence type="ECO:0000313" key="2">
    <source>
        <dbReference type="Proteomes" id="UP000664161"/>
    </source>
</evidence>
<reference evidence="1 2" key="1">
    <citation type="submission" date="2021-03" db="EMBL/GenBank/DDBJ databases">
        <authorList>
            <person name="Shang D.-D."/>
            <person name="Du Z.-J."/>
            <person name="Chen G.-J."/>
        </authorList>
    </citation>
    <scope>NUCLEOTIDE SEQUENCE [LARGE SCALE GENOMIC DNA]</scope>
    <source>
        <strain evidence="1 2">F2608</strain>
    </source>
</reference>
<accession>A0AAW4IP06</accession>
<proteinExistence type="predicted"/>